<keyword evidence="2" id="KW-1185">Reference proteome</keyword>
<dbReference type="AlphaFoldDB" id="A0A919M5P2"/>
<dbReference type="RefSeq" id="WP_203754813.1">
    <property type="nucleotide sequence ID" value="NZ_BAAAUC010000057.1"/>
</dbReference>
<comment type="caution">
    <text evidence="1">The sequence shown here is derived from an EMBL/GenBank/DDBJ whole genome shotgun (WGS) entry which is preliminary data.</text>
</comment>
<dbReference type="EMBL" id="BOMH01000079">
    <property type="protein sequence ID" value="GID70670.1"/>
    <property type="molecule type" value="Genomic_DNA"/>
</dbReference>
<organism evidence="1 2">
    <name type="scientific">Actinoplanes cyaneus</name>
    <dbReference type="NCBI Taxonomy" id="52696"/>
    <lineage>
        <taxon>Bacteria</taxon>
        <taxon>Bacillati</taxon>
        <taxon>Actinomycetota</taxon>
        <taxon>Actinomycetes</taxon>
        <taxon>Micromonosporales</taxon>
        <taxon>Micromonosporaceae</taxon>
        <taxon>Actinoplanes</taxon>
    </lineage>
</organism>
<sequence>MPANTWNFRSVRELRRAHVDAVVEVDFGAGVHRLTPWITALDLRALVPGDGPVDWAALDRLPNLSTVSWSGADRGLAEAIARHPQIQYLEWFGAEGDLDLRQTAIVRLWIDGAGLRSLLLPTTMITLLLQGPHEGLRIETQDERYGMGLHLSTGGADVVVPAGLRETPVVRLNLGGEFSVKALEGFTNLRELTLDFEGPPGRLTDLPLLGQHPGLFRLCLINAYEMDPATLPDLPLLSSVELVGTRAGIAAGLRERFAGRGLPEVSVRHARPSGNQEAAAAVEPS</sequence>
<evidence type="ECO:0000313" key="1">
    <source>
        <dbReference type="EMBL" id="GID70670.1"/>
    </source>
</evidence>
<name>A0A919M5P2_9ACTN</name>
<dbReference type="Proteomes" id="UP000619479">
    <property type="component" value="Unassembled WGS sequence"/>
</dbReference>
<accession>A0A919M5P2</accession>
<evidence type="ECO:0000313" key="2">
    <source>
        <dbReference type="Proteomes" id="UP000619479"/>
    </source>
</evidence>
<protein>
    <submittedName>
        <fullName evidence="1">Uncharacterized protein</fullName>
    </submittedName>
</protein>
<proteinExistence type="predicted"/>
<gene>
    <name evidence="1" type="ORF">Acy02nite_85510</name>
</gene>
<reference evidence="1" key="1">
    <citation type="submission" date="2021-01" db="EMBL/GenBank/DDBJ databases">
        <title>Whole genome shotgun sequence of Actinoplanes cyaneus NBRC 14990.</title>
        <authorList>
            <person name="Komaki H."/>
            <person name="Tamura T."/>
        </authorList>
    </citation>
    <scope>NUCLEOTIDE SEQUENCE</scope>
    <source>
        <strain evidence="1">NBRC 14990</strain>
    </source>
</reference>